<dbReference type="EMBL" id="JBHSFQ010000001">
    <property type="protein sequence ID" value="MFC4560312.1"/>
    <property type="molecule type" value="Genomic_DNA"/>
</dbReference>
<dbReference type="InterPro" id="IPR002575">
    <property type="entry name" value="Aminoglycoside_PTrfase"/>
</dbReference>
<name>A0ABV9DNV6_9ACTN</name>
<dbReference type="RefSeq" id="WP_378570356.1">
    <property type="nucleotide sequence ID" value="NZ_JBHSFQ010000001.1"/>
</dbReference>
<dbReference type="InterPro" id="IPR011009">
    <property type="entry name" value="Kinase-like_dom_sf"/>
</dbReference>
<sequence>MHQCEIDQLRRDVLGRVGVGPLLDNVDVLHSWELSHVERLRLADGGSLVFKCATEPFTHEHTALLSALQAGVDVPRVEASIRTGTLLGMLMEDMGAPDCDPTDAHGIAAAVRLHAAAVPPHLPPADAGFLASLPERALRNLRLLYEEDRWEGTDDIGETLSELARAGRSRAEGALTPPYGWVHGEFHPESVLVRGDRVRLYDFARAFRGPGLIDLASWHGTVDTPDPDATRVFIEGYVEAGGESGALAPRGGLDAERWALGWHRVWALEWFLAQAVTWIADPAADSAYITAVRRHVGDGAELLKI</sequence>
<dbReference type="Gene3D" id="3.90.1200.10">
    <property type="match status" value="1"/>
</dbReference>
<organism evidence="2 3">
    <name type="scientific">Nocardiopsis mangrovi</name>
    <dbReference type="NCBI Taxonomy" id="1179818"/>
    <lineage>
        <taxon>Bacteria</taxon>
        <taxon>Bacillati</taxon>
        <taxon>Actinomycetota</taxon>
        <taxon>Actinomycetes</taxon>
        <taxon>Streptosporangiales</taxon>
        <taxon>Nocardiopsidaceae</taxon>
        <taxon>Nocardiopsis</taxon>
    </lineage>
</organism>
<dbReference type="Pfam" id="PF01636">
    <property type="entry name" value="APH"/>
    <property type="match status" value="1"/>
</dbReference>
<reference evidence="3" key="1">
    <citation type="journal article" date="2019" name="Int. J. Syst. Evol. Microbiol.">
        <title>The Global Catalogue of Microorganisms (GCM) 10K type strain sequencing project: providing services to taxonomists for standard genome sequencing and annotation.</title>
        <authorList>
            <consortium name="The Broad Institute Genomics Platform"/>
            <consortium name="The Broad Institute Genome Sequencing Center for Infectious Disease"/>
            <person name="Wu L."/>
            <person name="Ma J."/>
        </authorList>
    </citation>
    <scope>NUCLEOTIDE SEQUENCE [LARGE SCALE GENOMIC DNA]</scope>
    <source>
        <strain evidence="3">XZYJ18</strain>
    </source>
</reference>
<feature type="domain" description="Aminoglycoside phosphotransferase" evidence="1">
    <location>
        <begin position="59"/>
        <end position="239"/>
    </location>
</feature>
<proteinExistence type="predicted"/>
<keyword evidence="3" id="KW-1185">Reference proteome</keyword>
<protein>
    <submittedName>
        <fullName evidence="2">Phosphotransferase family protein</fullName>
    </submittedName>
</protein>
<dbReference type="SUPFAM" id="SSF56112">
    <property type="entry name" value="Protein kinase-like (PK-like)"/>
    <property type="match status" value="1"/>
</dbReference>
<gene>
    <name evidence="2" type="ORF">ACFO4E_00425</name>
</gene>
<dbReference type="Proteomes" id="UP001595923">
    <property type="component" value="Unassembled WGS sequence"/>
</dbReference>
<evidence type="ECO:0000313" key="3">
    <source>
        <dbReference type="Proteomes" id="UP001595923"/>
    </source>
</evidence>
<accession>A0ABV9DNV6</accession>
<evidence type="ECO:0000313" key="2">
    <source>
        <dbReference type="EMBL" id="MFC4560312.1"/>
    </source>
</evidence>
<comment type="caution">
    <text evidence="2">The sequence shown here is derived from an EMBL/GenBank/DDBJ whole genome shotgun (WGS) entry which is preliminary data.</text>
</comment>
<evidence type="ECO:0000259" key="1">
    <source>
        <dbReference type="Pfam" id="PF01636"/>
    </source>
</evidence>